<name>A0A9X4BN56_9GAMM</name>
<accession>A0A9X4BN56</accession>
<evidence type="ECO:0000256" key="1">
    <source>
        <dbReference type="SAM" id="SignalP"/>
    </source>
</evidence>
<keyword evidence="3" id="KW-1185">Reference proteome</keyword>
<feature type="signal peptide" evidence="1">
    <location>
        <begin position="1"/>
        <end position="19"/>
    </location>
</feature>
<organism evidence="2 3">
    <name type="scientific">Tahibacter soli</name>
    <dbReference type="NCBI Taxonomy" id="2983605"/>
    <lineage>
        <taxon>Bacteria</taxon>
        <taxon>Pseudomonadati</taxon>
        <taxon>Pseudomonadota</taxon>
        <taxon>Gammaproteobacteria</taxon>
        <taxon>Lysobacterales</taxon>
        <taxon>Rhodanobacteraceae</taxon>
        <taxon>Tahibacter</taxon>
    </lineage>
</organism>
<evidence type="ECO:0008006" key="4">
    <source>
        <dbReference type="Google" id="ProtNLM"/>
    </source>
</evidence>
<dbReference type="SUPFAM" id="SSF63825">
    <property type="entry name" value="YWTD domain"/>
    <property type="match status" value="1"/>
</dbReference>
<dbReference type="EMBL" id="JAOVZO020000023">
    <property type="protein sequence ID" value="MDC8016034.1"/>
    <property type="molecule type" value="Genomic_DNA"/>
</dbReference>
<comment type="caution">
    <text evidence="2">The sequence shown here is derived from an EMBL/GenBank/DDBJ whole genome shotgun (WGS) entry which is preliminary data.</text>
</comment>
<keyword evidence="1" id="KW-0732">Signal</keyword>
<sequence length="850" mass="87809">MRLLLLCTALVAGASAANAQALPPLEVSMVKDTNTAPDEYGSNPGGFRRIGDRVYFYAWTPQTGRELYSTDGTPGGLRLELDLVPGRASVDPPPTAIDRLGDRLIVTAQNRLWAYTGGTAVALTPPDSFNIGLMPRRAMTQVGGRLLIASDSFFSQAVWVTDGTPEGTYRQDAAHGFTLPERMGVDCATAAGTLYTAGPSYALVRNDGTLAGSAIIATLPGATWSAAAGGRCHFLAEVPGGGSALWASDGTAQGSAEIVRFADEAPVSIAAMSGNLYVATRGANFRIRRYAPTDLANPSVVLDVPATAGSLVATRSAVLALVDHSDQSSSVYLGNGSATLAAIHTAPPGDAGIRGASYVQGDTVIVMTSPLATRIDATTGAIATIQSGGALTRTLTATLGDNAIGAGTDDEEVWISDGTDAGTHPLHALWPDTANGFGPLAASARSVAVGDVLVYNTAFDDARNTLWRTDGTAQGTWPLPSAALGGAIPYSIAANGGSIVVKARDAAGLTHLYRTDAQLSGATSAGTTYSSTSEFVTHGDVTLFDCGGSLATMTLCALTPQAVAPFEIGGVSIANPSQPDDNVAAIGDVGGAAILFLPYANEIWRSDGTAPGTFRLSSGDTVATSATHAASIVHKGKLYFAGCRAPDGCSLYATDGTIAGTAPVVPLDPSGIFDARFERFGDAFVFGTSSGWFGGVWRSDGTIAGTERIQLERIERIALSIVGDRIHFKTCCYPPAGFYVSDGTQAGTHAVSSQHPGLTTTDTRLFASVDDAATIFGCSTSTGSMICAMDREGTDIAPIAALGQTARGASIEFLGRTSDAIYVIADDYLHGREPWRIRVREAIFADGFEP</sequence>
<dbReference type="Proteomes" id="UP001139971">
    <property type="component" value="Unassembled WGS sequence"/>
</dbReference>
<protein>
    <recommendedName>
        <fullName evidence="4">ELWxxDGT repeat protein</fullName>
    </recommendedName>
</protein>
<evidence type="ECO:0000313" key="3">
    <source>
        <dbReference type="Proteomes" id="UP001139971"/>
    </source>
</evidence>
<dbReference type="RefSeq" id="WP_263542675.1">
    <property type="nucleotide sequence ID" value="NZ_JAOVZO020000023.1"/>
</dbReference>
<reference evidence="2" key="1">
    <citation type="submission" date="2023-02" db="EMBL/GenBank/DDBJ databases">
        <title>Tahibacter soli sp. nov. isolated from soil.</title>
        <authorList>
            <person name="Baek J.H."/>
            <person name="Lee J.K."/>
            <person name="Choi D.G."/>
            <person name="Jeon C.O."/>
        </authorList>
    </citation>
    <scope>NUCLEOTIDE SEQUENCE</scope>
    <source>
        <strain evidence="2">BL</strain>
    </source>
</reference>
<dbReference type="AlphaFoldDB" id="A0A9X4BN56"/>
<feature type="chain" id="PRO_5040740083" description="ELWxxDGT repeat protein" evidence="1">
    <location>
        <begin position="20"/>
        <end position="850"/>
    </location>
</feature>
<evidence type="ECO:0000313" key="2">
    <source>
        <dbReference type="EMBL" id="MDC8016034.1"/>
    </source>
</evidence>
<gene>
    <name evidence="2" type="ORF">OD750_026205</name>
</gene>
<proteinExistence type="predicted"/>